<feature type="compositionally biased region" description="Basic and acidic residues" evidence="1">
    <location>
        <begin position="317"/>
        <end position="326"/>
    </location>
</feature>
<evidence type="ECO:0000313" key="2">
    <source>
        <dbReference type="EMBL" id="CAI2373362.1"/>
    </source>
</evidence>
<dbReference type="AlphaFoldDB" id="A0AAD1XII4"/>
<reference evidence="2" key="1">
    <citation type="submission" date="2023-07" db="EMBL/GenBank/DDBJ databases">
        <authorList>
            <consortium name="AG Swart"/>
            <person name="Singh M."/>
            <person name="Singh A."/>
            <person name="Seah K."/>
            <person name="Emmerich C."/>
        </authorList>
    </citation>
    <scope>NUCLEOTIDE SEQUENCE</scope>
    <source>
        <strain evidence="2">DP1</strain>
    </source>
</reference>
<organism evidence="2 3">
    <name type="scientific">Euplotes crassus</name>
    <dbReference type="NCBI Taxonomy" id="5936"/>
    <lineage>
        <taxon>Eukaryota</taxon>
        <taxon>Sar</taxon>
        <taxon>Alveolata</taxon>
        <taxon>Ciliophora</taxon>
        <taxon>Intramacronucleata</taxon>
        <taxon>Spirotrichea</taxon>
        <taxon>Hypotrichia</taxon>
        <taxon>Euplotida</taxon>
        <taxon>Euplotidae</taxon>
        <taxon>Moneuplotes</taxon>
    </lineage>
</organism>
<gene>
    <name evidence="2" type="ORF">ECRASSUSDP1_LOCUS14706</name>
</gene>
<dbReference type="Proteomes" id="UP001295684">
    <property type="component" value="Unassembled WGS sequence"/>
</dbReference>
<keyword evidence="3" id="KW-1185">Reference proteome</keyword>
<proteinExistence type="predicted"/>
<sequence>MDRSEMIVMDSESQDYFNESVGESMNIHALNNPHHSSNDNDGHDIYYDRKNSNYQDFSLNDISYFQKDLKLSERSNSEICDLFRLTPQDMANENPAFSFLKSLSQVASENGEDDPSPKESIRIIKCSSYKERKGSIRLDESDSVRLFDVESLLSKNDAKKDLFLQDESADVRKNDLGEGGKDVQIMVEEPKFLKNEGKLVFKIIKFDKVTKKERKCLNKTRRIITKCSHTSSKYYAKGMCKKCYHNYGREKKATVCGHSDMPLYAKGHCKKCYLSKYKQENSSRKRPNTNSNKLDSISYDISKSSVGEKLSNESQEFGEHHSKSYDEFDDVF</sequence>
<accession>A0AAD1XII4</accession>
<feature type="region of interest" description="Disordered" evidence="1">
    <location>
        <begin position="310"/>
        <end position="332"/>
    </location>
</feature>
<comment type="caution">
    <text evidence="2">The sequence shown here is derived from an EMBL/GenBank/DDBJ whole genome shotgun (WGS) entry which is preliminary data.</text>
</comment>
<dbReference type="EMBL" id="CAMPGE010014705">
    <property type="protein sequence ID" value="CAI2373362.1"/>
    <property type="molecule type" value="Genomic_DNA"/>
</dbReference>
<name>A0AAD1XII4_EUPCR</name>
<evidence type="ECO:0000313" key="3">
    <source>
        <dbReference type="Proteomes" id="UP001295684"/>
    </source>
</evidence>
<protein>
    <submittedName>
        <fullName evidence="2">Uncharacterized protein</fullName>
    </submittedName>
</protein>
<evidence type="ECO:0000256" key="1">
    <source>
        <dbReference type="SAM" id="MobiDB-lite"/>
    </source>
</evidence>